<comment type="caution">
    <text evidence="5">The sequence shown here is derived from an EMBL/GenBank/DDBJ whole genome shotgun (WGS) entry which is preliminary data.</text>
</comment>
<dbReference type="Pfam" id="PF00356">
    <property type="entry name" value="LacI"/>
    <property type="match status" value="1"/>
</dbReference>
<dbReference type="PROSITE" id="PS50932">
    <property type="entry name" value="HTH_LACI_2"/>
    <property type="match status" value="1"/>
</dbReference>
<name>A0A7W6BZF7_9HYPH</name>
<reference evidence="5 6" key="1">
    <citation type="submission" date="2020-08" db="EMBL/GenBank/DDBJ databases">
        <title>Genomic Encyclopedia of Type Strains, Phase IV (KMG-IV): sequencing the most valuable type-strain genomes for metagenomic binning, comparative biology and taxonomic classification.</title>
        <authorList>
            <person name="Goeker M."/>
        </authorList>
    </citation>
    <scope>NUCLEOTIDE SEQUENCE [LARGE SCALE GENOMIC DNA]</scope>
    <source>
        <strain evidence="5 6">DSM 25024</strain>
    </source>
</reference>
<dbReference type="AlphaFoldDB" id="A0A7W6BZF7"/>
<dbReference type="GO" id="GO:0000976">
    <property type="term" value="F:transcription cis-regulatory region binding"/>
    <property type="evidence" value="ECO:0007669"/>
    <property type="project" value="TreeGrafter"/>
</dbReference>
<dbReference type="Gene3D" id="1.10.260.40">
    <property type="entry name" value="lambda repressor-like DNA-binding domains"/>
    <property type="match status" value="1"/>
</dbReference>
<sequence length="330" mass="35166">MEDFAKACGLSRPTLAKFFDDPASVRPATRKRIEAALAQSDYRPNPFARNLNRRRARTIGIVVPTVADPFYAALVALLEEHCRSAGFWPLVLSSRGEAEGEALALRTLLDQRVSGALIASCGADALAEPARTLGERMPLVFLDSASGAAGGFVGNDNGQSVAALVDYLAEGGEAPAYLDMPDVNASARERRARYLSRMAERGLAPHRITPPGNGWDFERLGFEAMEAILQTGPPRFRSLLCANDRLALGALAAAFARGVTIGQAPGALRIAGHDDHPLSRYACPALTTMAQDVEAHAALATRMLLDALRDGPEAATRILLPARLTVRASA</sequence>
<evidence type="ECO:0000313" key="5">
    <source>
        <dbReference type="EMBL" id="MBB3935622.1"/>
    </source>
</evidence>
<proteinExistence type="predicted"/>
<keyword evidence="2 5" id="KW-0238">DNA-binding</keyword>
<evidence type="ECO:0000256" key="2">
    <source>
        <dbReference type="ARBA" id="ARBA00023125"/>
    </source>
</evidence>
<evidence type="ECO:0000259" key="4">
    <source>
        <dbReference type="PROSITE" id="PS50932"/>
    </source>
</evidence>
<keyword evidence="6" id="KW-1185">Reference proteome</keyword>
<organism evidence="5 6">
    <name type="scientific">Aureimonas phyllosphaerae</name>
    <dbReference type="NCBI Taxonomy" id="1166078"/>
    <lineage>
        <taxon>Bacteria</taxon>
        <taxon>Pseudomonadati</taxon>
        <taxon>Pseudomonadota</taxon>
        <taxon>Alphaproteobacteria</taxon>
        <taxon>Hyphomicrobiales</taxon>
        <taxon>Aurantimonadaceae</taxon>
        <taxon>Aureimonas</taxon>
    </lineage>
</organism>
<dbReference type="PANTHER" id="PTHR30146:SF109">
    <property type="entry name" value="HTH-TYPE TRANSCRIPTIONAL REGULATOR GALS"/>
    <property type="match status" value="1"/>
</dbReference>
<dbReference type="PANTHER" id="PTHR30146">
    <property type="entry name" value="LACI-RELATED TRANSCRIPTIONAL REPRESSOR"/>
    <property type="match status" value="1"/>
</dbReference>
<accession>A0A7W6BZF7</accession>
<dbReference type="CDD" id="cd06267">
    <property type="entry name" value="PBP1_LacI_sugar_binding-like"/>
    <property type="match status" value="1"/>
</dbReference>
<evidence type="ECO:0000256" key="3">
    <source>
        <dbReference type="ARBA" id="ARBA00023163"/>
    </source>
</evidence>
<feature type="domain" description="HTH lacI-type" evidence="4">
    <location>
        <begin position="1"/>
        <end position="53"/>
    </location>
</feature>
<dbReference type="CDD" id="cd01392">
    <property type="entry name" value="HTH_LacI"/>
    <property type="match status" value="1"/>
</dbReference>
<dbReference type="SMART" id="SM00354">
    <property type="entry name" value="HTH_LACI"/>
    <property type="match status" value="1"/>
</dbReference>
<dbReference type="RefSeq" id="WP_090960617.1">
    <property type="nucleotide sequence ID" value="NZ_FOOA01000003.1"/>
</dbReference>
<evidence type="ECO:0000256" key="1">
    <source>
        <dbReference type="ARBA" id="ARBA00023015"/>
    </source>
</evidence>
<dbReference type="SUPFAM" id="SSF47413">
    <property type="entry name" value="lambda repressor-like DNA-binding domains"/>
    <property type="match status" value="1"/>
</dbReference>
<dbReference type="SUPFAM" id="SSF53822">
    <property type="entry name" value="Periplasmic binding protein-like I"/>
    <property type="match status" value="1"/>
</dbReference>
<dbReference type="EMBL" id="JACIDO010000003">
    <property type="protein sequence ID" value="MBB3935622.1"/>
    <property type="molecule type" value="Genomic_DNA"/>
</dbReference>
<dbReference type="Pfam" id="PF13377">
    <property type="entry name" value="Peripla_BP_3"/>
    <property type="match status" value="1"/>
</dbReference>
<protein>
    <submittedName>
        <fullName evidence="5">DNA-binding LacI/PurR family transcriptional regulator</fullName>
    </submittedName>
</protein>
<dbReference type="GO" id="GO:0003700">
    <property type="term" value="F:DNA-binding transcription factor activity"/>
    <property type="evidence" value="ECO:0007669"/>
    <property type="project" value="TreeGrafter"/>
</dbReference>
<dbReference type="InterPro" id="IPR010982">
    <property type="entry name" value="Lambda_DNA-bd_dom_sf"/>
</dbReference>
<dbReference type="Proteomes" id="UP000531216">
    <property type="component" value="Unassembled WGS sequence"/>
</dbReference>
<dbReference type="InterPro" id="IPR028082">
    <property type="entry name" value="Peripla_BP_I"/>
</dbReference>
<dbReference type="Gene3D" id="3.40.50.2300">
    <property type="match status" value="2"/>
</dbReference>
<keyword evidence="3" id="KW-0804">Transcription</keyword>
<evidence type="ECO:0000313" key="6">
    <source>
        <dbReference type="Proteomes" id="UP000531216"/>
    </source>
</evidence>
<gene>
    <name evidence="5" type="ORF">GGR05_001766</name>
</gene>
<dbReference type="InterPro" id="IPR046335">
    <property type="entry name" value="LacI/GalR-like_sensor"/>
</dbReference>
<dbReference type="InterPro" id="IPR000843">
    <property type="entry name" value="HTH_LacI"/>
</dbReference>
<dbReference type="OrthoDB" id="9805705at2"/>
<keyword evidence="1" id="KW-0805">Transcription regulation</keyword>